<keyword evidence="4" id="KW-1185">Reference proteome</keyword>
<comment type="caution">
    <text evidence="3">The sequence shown here is derived from an EMBL/GenBank/DDBJ whole genome shotgun (WGS) entry which is preliminary data.</text>
</comment>
<dbReference type="OrthoDB" id="9799367at2"/>
<keyword evidence="1" id="KW-0732">Signal</keyword>
<dbReference type="SUPFAM" id="SSF103247">
    <property type="entry name" value="TT1751-like"/>
    <property type="match status" value="2"/>
</dbReference>
<dbReference type="InterPro" id="IPR005180">
    <property type="entry name" value="DUF302"/>
</dbReference>
<reference evidence="3 4" key="1">
    <citation type="submission" date="2019-08" db="EMBL/GenBank/DDBJ databases">
        <title>Lewinella sp. strain SSH13 Genome sequencing and assembly.</title>
        <authorList>
            <person name="Kim I."/>
        </authorList>
    </citation>
    <scope>NUCLEOTIDE SEQUENCE [LARGE SCALE GENOMIC DNA]</scope>
    <source>
        <strain evidence="3 4">SSH13</strain>
    </source>
</reference>
<dbReference type="AlphaFoldDB" id="A0A5C7FPC1"/>
<gene>
    <name evidence="3" type="ORF">FUA23_10055</name>
</gene>
<name>A0A5C7FPC1_9BACT</name>
<accession>A0A5C7FPC1</accession>
<dbReference type="Proteomes" id="UP000321907">
    <property type="component" value="Unassembled WGS sequence"/>
</dbReference>
<dbReference type="InterPro" id="IPR035923">
    <property type="entry name" value="TT1751-like_sf"/>
</dbReference>
<evidence type="ECO:0000313" key="4">
    <source>
        <dbReference type="Proteomes" id="UP000321907"/>
    </source>
</evidence>
<sequence length="309" mass="32977">MHFSKLLLLSFLALSVFACNDDDDVIDFVTGEEPVDATGLTYVEDEDESLSDIYNNVKADIEAAGPVSIIAEVDHASNASGAGLTLRPTRVIMFGNPALGTPLMQQNMLAGLDLPQKIAFYQAGDDDVIVAYNSTEYLASRYDLTDNGELTNIGNALQSFVEENTGEQVSNSIDVTVSENTGIVMTTSTDSVEVVYNRLQAAIASNANLTIVAELDHSDNAASVGLSLPASKLIIFGNPAVGTPFMQEDQTASIDLPVKILVYDNGNGTTLAYNDPEWIADRHDIGDDLEAISTMRTALEGLVDSATNN</sequence>
<evidence type="ECO:0000259" key="2">
    <source>
        <dbReference type="Pfam" id="PF03625"/>
    </source>
</evidence>
<protein>
    <submittedName>
        <fullName evidence="3">DUF302 domain-containing protein</fullName>
    </submittedName>
</protein>
<evidence type="ECO:0000256" key="1">
    <source>
        <dbReference type="SAM" id="SignalP"/>
    </source>
</evidence>
<feature type="domain" description="DUF302" evidence="2">
    <location>
        <begin position="215"/>
        <end position="276"/>
    </location>
</feature>
<organism evidence="3 4">
    <name type="scientific">Neolewinella aurantiaca</name>
    <dbReference type="NCBI Taxonomy" id="2602767"/>
    <lineage>
        <taxon>Bacteria</taxon>
        <taxon>Pseudomonadati</taxon>
        <taxon>Bacteroidota</taxon>
        <taxon>Saprospiria</taxon>
        <taxon>Saprospirales</taxon>
        <taxon>Lewinellaceae</taxon>
        <taxon>Neolewinella</taxon>
    </lineage>
</organism>
<feature type="chain" id="PRO_5023072839" evidence="1">
    <location>
        <begin position="19"/>
        <end position="309"/>
    </location>
</feature>
<feature type="signal peptide" evidence="1">
    <location>
        <begin position="1"/>
        <end position="18"/>
    </location>
</feature>
<dbReference type="CDD" id="cd14797">
    <property type="entry name" value="DUF302"/>
    <property type="match status" value="2"/>
</dbReference>
<evidence type="ECO:0000313" key="3">
    <source>
        <dbReference type="EMBL" id="TXF89538.1"/>
    </source>
</evidence>
<dbReference type="PROSITE" id="PS51257">
    <property type="entry name" value="PROKAR_LIPOPROTEIN"/>
    <property type="match status" value="1"/>
</dbReference>
<dbReference type="PANTHER" id="PTHR38342">
    <property type="entry name" value="SLR5037 PROTEIN"/>
    <property type="match status" value="1"/>
</dbReference>
<dbReference type="EMBL" id="VOXD01000013">
    <property type="protein sequence ID" value="TXF89538.1"/>
    <property type="molecule type" value="Genomic_DNA"/>
</dbReference>
<dbReference type="PANTHER" id="PTHR38342:SF2">
    <property type="entry name" value="INNER MEMBRANE OR EXPORTED"/>
    <property type="match status" value="1"/>
</dbReference>
<proteinExistence type="predicted"/>
<dbReference type="Gene3D" id="3.30.310.70">
    <property type="entry name" value="TT1751-like domain"/>
    <property type="match status" value="2"/>
</dbReference>
<dbReference type="RefSeq" id="WP_147930612.1">
    <property type="nucleotide sequence ID" value="NZ_VOXD01000013.1"/>
</dbReference>
<dbReference type="Pfam" id="PF03625">
    <property type="entry name" value="DUF302"/>
    <property type="match status" value="2"/>
</dbReference>
<feature type="domain" description="DUF302" evidence="2">
    <location>
        <begin position="73"/>
        <end position="133"/>
    </location>
</feature>